<keyword evidence="1" id="KW-0812">Transmembrane</keyword>
<feature type="transmembrane region" description="Helical" evidence="1">
    <location>
        <begin position="23"/>
        <end position="41"/>
    </location>
</feature>
<keyword evidence="1" id="KW-1133">Transmembrane helix</keyword>
<dbReference type="OrthoDB" id="2748498at2759"/>
<name>A0A2G8SF24_9APHY</name>
<feature type="transmembrane region" description="Helical" evidence="1">
    <location>
        <begin position="161"/>
        <end position="183"/>
    </location>
</feature>
<dbReference type="PANTHER" id="PTHR40465">
    <property type="entry name" value="CHROMOSOME 1, WHOLE GENOME SHOTGUN SEQUENCE"/>
    <property type="match status" value="1"/>
</dbReference>
<dbReference type="Pfam" id="PF20152">
    <property type="entry name" value="DUF6534"/>
    <property type="match status" value="1"/>
</dbReference>
<dbReference type="STRING" id="1077348.A0A2G8SF24"/>
<keyword evidence="1" id="KW-0472">Membrane</keyword>
<evidence type="ECO:0000256" key="1">
    <source>
        <dbReference type="SAM" id="Phobius"/>
    </source>
</evidence>
<dbReference type="AlphaFoldDB" id="A0A2G8SF24"/>
<feature type="transmembrane region" description="Helical" evidence="1">
    <location>
        <begin position="195"/>
        <end position="216"/>
    </location>
</feature>
<protein>
    <recommendedName>
        <fullName evidence="2">DUF6534 domain-containing protein</fullName>
    </recommendedName>
</protein>
<dbReference type="InterPro" id="IPR045339">
    <property type="entry name" value="DUF6534"/>
</dbReference>
<feature type="transmembrane region" description="Helical" evidence="1">
    <location>
        <begin position="79"/>
        <end position="103"/>
    </location>
</feature>
<comment type="caution">
    <text evidence="3">The sequence shown here is derived from an EMBL/GenBank/DDBJ whole genome shotgun (WGS) entry which is preliminary data.</text>
</comment>
<sequence length="299" mass="32134">MSANATATSTGASAVAIPALDNTFGAILIGTFLGLIYFYLVTNYFKPQALQSGVWSVQLLAPLTGLTVLVAQSFYARRVYLLGSGYVFVVIPVALFMLGTLGFTAASSLEIYVQKTFADFVHFTWLMSAAFGCSLATDIVLAAALIVFLSRSRTAFKGTNSALSILIVYTVNTGLITSALSLVSLTFGVAQPGNMIYIASNMLATKSYINAVLAVVNSRRSITESARETGGFGTFGLTSQKQQQLSHRMPVRMEHFQHSVSMSRGQGLGEPIDVHWKIPPGEPEPHRIKEDLEMGGMPV</sequence>
<feature type="transmembrane region" description="Helical" evidence="1">
    <location>
        <begin position="53"/>
        <end position="72"/>
    </location>
</feature>
<dbReference type="Proteomes" id="UP000230002">
    <property type="component" value="Unassembled WGS sequence"/>
</dbReference>
<organism evidence="3 4">
    <name type="scientific">Ganoderma sinense ZZ0214-1</name>
    <dbReference type="NCBI Taxonomy" id="1077348"/>
    <lineage>
        <taxon>Eukaryota</taxon>
        <taxon>Fungi</taxon>
        <taxon>Dikarya</taxon>
        <taxon>Basidiomycota</taxon>
        <taxon>Agaricomycotina</taxon>
        <taxon>Agaricomycetes</taxon>
        <taxon>Polyporales</taxon>
        <taxon>Polyporaceae</taxon>
        <taxon>Ganoderma</taxon>
    </lineage>
</organism>
<evidence type="ECO:0000259" key="2">
    <source>
        <dbReference type="Pfam" id="PF20152"/>
    </source>
</evidence>
<evidence type="ECO:0000313" key="4">
    <source>
        <dbReference type="Proteomes" id="UP000230002"/>
    </source>
</evidence>
<evidence type="ECO:0000313" key="3">
    <source>
        <dbReference type="EMBL" id="PIL32297.1"/>
    </source>
</evidence>
<proteinExistence type="predicted"/>
<feature type="domain" description="DUF6534" evidence="2">
    <location>
        <begin position="134"/>
        <end position="221"/>
    </location>
</feature>
<gene>
    <name evidence="3" type="ORF">GSI_05542</name>
</gene>
<feature type="transmembrane region" description="Helical" evidence="1">
    <location>
        <begin position="123"/>
        <end position="149"/>
    </location>
</feature>
<keyword evidence="4" id="KW-1185">Reference proteome</keyword>
<accession>A0A2G8SF24</accession>
<reference evidence="3 4" key="1">
    <citation type="journal article" date="2015" name="Sci. Rep.">
        <title>Chromosome-level genome map provides insights into diverse defense mechanisms in the medicinal fungus Ganoderma sinense.</title>
        <authorList>
            <person name="Zhu Y."/>
            <person name="Xu J."/>
            <person name="Sun C."/>
            <person name="Zhou S."/>
            <person name="Xu H."/>
            <person name="Nelson D.R."/>
            <person name="Qian J."/>
            <person name="Song J."/>
            <person name="Luo H."/>
            <person name="Xiang L."/>
            <person name="Li Y."/>
            <person name="Xu Z."/>
            <person name="Ji A."/>
            <person name="Wang L."/>
            <person name="Lu S."/>
            <person name="Hayward A."/>
            <person name="Sun W."/>
            <person name="Li X."/>
            <person name="Schwartz D.C."/>
            <person name="Wang Y."/>
            <person name="Chen S."/>
        </authorList>
    </citation>
    <scope>NUCLEOTIDE SEQUENCE [LARGE SCALE GENOMIC DNA]</scope>
    <source>
        <strain evidence="3 4">ZZ0214-1</strain>
    </source>
</reference>
<dbReference type="PANTHER" id="PTHR40465:SF1">
    <property type="entry name" value="DUF6534 DOMAIN-CONTAINING PROTEIN"/>
    <property type="match status" value="1"/>
</dbReference>
<dbReference type="EMBL" id="AYKW01000011">
    <property type="protein sequence ID" value="PIL32297.1"/>
    <property type="molecule type" value="Genomic_DNA"/>
</dbReference>